<feature type="non-terminal residue" evidence="1">
    <location>
        <position position="1"/>
    </location>
</feature>
<reference evidence="1" key="1">
    <citation type="submission" date="2021-02" db="EMBL/GenBank/DDBJ databases">
        <authorList>
            <person name="Dougan E. K."/>
            <person name="Rhodes N."/>
            <person name="Thang M."/>
            <person name="Chan C."/>
        </authorList>
    </citation>
    <scope>NUCLEOTIDE SEQUENCE</scope>
</reference>
<evidence type="ECO:0000313" key="2">
    <source>
        <dbReference type="Proteomes" id="UP000649617"/>
    </source>
</evidence>
<dbReference type="OrthoDB" id="418882at2759"/>
<gene>
    <name evidence="1" type="ORF">SPIL2461_LOCUS19044</name>
</gene>
<protein>
    <submittedName>
        <fullName evidence="1">Uncharacterized protein</fullName>
    </submittedName>
</protein>
<dbReference type="Proteomes" id="UP000649617">
    <property type="component" value="Unassembled WGS sequence"/>
</dbReference>
<proteinExistence type="predicted"/>
<organism evidence="1 2">
    <name type="scientific">Symbiodinium pilosum</name>
    <name type="common">Dinoflagellate</name>
    <dbReference type="NCBI Taxonomy" id="2952"/>
    <lineage>
        <taxon>Eukaryota</taxon>
        <taxon>Sar</taxon>
        <taxon>Alveolata</taxon>
        <taxon>Dinophyceae</taxon>
        <taxon>Suessiales</taxon>
        <taxon>Symbiodiniaceae</taxon>
        <taxon>Symbiodinium</taxon>
    </lineage>
</organism>
<accession>A0A812WL40</accession>
<evidence type="ECO:0000313" key="1">
    <source>
        <dbReference type="EMBL" id="CAE7682865.1"/>
    </source>
</evidence>
<keyword evidence="2" id="KW-1185">Reference proteome</keyword>
<sequence length="80" mass="9112">MDVLRCFQSATAIAKRGFNVDRCFIGISPGGVGQSLYSLHLSEMYGHNRAFFDPNIWHLDEELRKQVETFAKCFILTGQE</sequence>
<dbReference type="EMBL" id="CAJNIZ010044246">
    <property type="protein sequence ID" value="CAE7682865.1"/>
    <property type="molecule type" value="Genomic_DNA"/>
</dbReference>
<dbReference type="AlphaFoldDB" id="A0A812WL40"/>
<name>A0A812WL40_SYMPI</name>
<comment type="caution">
    <text evidence="1">The sequence shown here is derived from an EMBL/GenBank/DDBJ whole genome shotgun (WGS) entry which is preliminary data.</text>
</comment>